<evidence type="ECO:0000256" key="6">
    <source>
        <dbReference type="ARBA" id="ARBA00079449"/>
    </source>
</evidence>
<reference evidence="8 9" key="1">
    <citation type="submission" date="2017-02" db="EMBL/GenBank/DDBJ databases">
        <authorList>
            <person name="Peterson S.W."/>
        </authorList>
    </citation>
    <scope>NUCLEOTIDE SEQUENCE [LARGE SCALE GENOMIC DNA]</scope>
    <source>
        <strain evidence="8 9">DSM 45154</strain>
    </source>
</reference>
<evidence type="ECO:0000259" key="7">
    <source>
        <dbReference type="PROSITE" id="PS01124"/>
    </source>
</evidence>
<name>A0A1T4SRK0_9ACTN</name>
<accession>A0A1T4SRK0</accession>
<dbReference type="SMART" id="SM00342">
    <property type="entry name" value="HTH_ARAC"/>
    <property type="match status" value="1"/>
</dbReference>
<evidence type="ECO:0000256" key="5">
    <source>
        <dbReference type="ARBA" id="ARBA00074140"/>
    </source>
</evidence>
<dbReference type="FunFam" id="1.10.10.60:FF:000132">
    <property type="entry name" value="AraC family transcriptional regulator"/>
    <property type="match status" value="1"/>
</dbReference>
<protein>
    <recommendedName>
        <fullName evidence="5">HTH-type transcriptional regulator RipA</fullName>
    </recommendedName>
    <alternativeName>
        <fullName evidence="6">Repressor of iron proteins A</fullName>
    </alternativeName>
</protein>
<dbReference type="PROSITE" id="PS00041">
    <property type="entry name" value="HTH_ARAC_FAMILY_1"/>
    <property type="match status" value="1"/>
</dbReference>
<dbReference type="AlphaFoldDB" id="A0A1T4SRK0"/>
<organism evidence="8 9">
    <name type="scientific">Marinactinospora thermotolerans DSM 45154</name>
    <dbReference type="NCBI Taxonomy" id="1122192"/>
    <lineage>
        <taxon>Bacteria</taxon>
        <taxon>Bacillati</taxon>
        <taxon>Actinomycetota</taxon>
        <taxon>Actinomycetes</taxon>
        <taxon>Streptosporangiales</taxon>
        <taxon>Nocardiopsidaceae</taxon>
        <taxon>Marinactinospora</taxon>
    </lineage>
</organism>
<keyword evidence="9" id="KW-1185">Reference proteome</keyword>
<keyword evidence="3" id="KW-0238">DNA-binding</keyword>
<dbReference type="InterPro" id="IPR020449">
    <property type="entry name" value="Tscrpt_reg_AraC-type_HTH"/>
</dbReference>
<dbReference type="SUPFAM" id="SSF51215">
    <property type="entry name" value="Regulatory protein AraC"/>
    <property type="match status" value="1"/>
</dbReference>
<sequence>MHNATPPGCPRLPSLGDVVIRDIRSNPATRARAAGPARRGTVDSRRFPLYAAGEIDVPFAIATHAEVIPHDTFWEEHSHPTHELIWTERGVSWATVGRRVWAITPMAALWIPAGVPHSGWAPAGMLHRAAQFGIHAVPSISEEPVAVEATPLLRLLLDRLGTEDLDPDARSRTEAIVFDVLTPVRHGLSFQNPGSPLLAPIVAAVHEDPADTTTLAAWAVRLGVSTRTIARAFRAETGTGFSRWLATVRVQHAITMLARGEEIDEVAIRVGYHSASAFGAAFRRITGMSPGMFRAR</sequence>
<dbReference type="EMBL" id="FUWS01000011">
    <property type="protein sequence ID" value="SKA30807.1"/>
    <property type="molecule type" value="Genomic_DNA"/>
</dbReference>
<dbReference type="PROSITE" id="PS01124">
    <property type="entry name" value="HTH_ARAC_FAMILY_2"/>
    <property type="match status" value="1"/>
</dbReference>
<dbReference type="Pfam" id="PF02311">
    <property type="entry name" value="AraC_binding"/>
    <property type="match status" value="1"/>
</dbReference>
<dbReference type="Gene3D" id="1.10.10.60">
    <property type="entry name" value="Homeodomain-like"/>
    <property type="match status" value="1"/>
</dbReference>
<dbReference type="InterPro" id="IPR009057">
    <property type="entry name" value="Homeodomain-like_sf"/>
</dbReference>
<feature type="domain" description="HTH araC/xylS-type" evidence="7">
    <location>
        <begin position="199"/>
        <end position="296"/>
    </location>
</feature>
<evidence type="ECO:0000313" key="9">
    <source>
        <dbReference type="Proteomes" id="UP000190637"/>
    </source>
</evidence>
<dbReference type="InterPro" id="IPR014710">
    <property type="entry name" value="RmlC-like_jellyroll"/>
</dbReference>
<keyword evidence="4" id="KW-0804">Transcription</keyword>
<dbReference type="SUPFAM" id="SSF46689">
    <property type="entry name" value="Homeodomain-like"/>
    <property type="match status" value="2"/>
</dbReference>
<dbReference type="STRING" id="1122192.SAMN02745673_03832"/>
<dbReference type="PRINTS" id="PR00032">
    <property type="entry name" value="HTHARAC"/>
</dbReference>
<dbReference type="GO" id="GO:0043565">
    <property type="term" value="F:sequence-specific DNA binding"/>
    <property type="evidence" value="ECO:0007669"/>
    <property type="project" value="InterPro"/>
</dbReference>
<dbReference type="InterPro" id="IPR037923">
    <property type="entry name" value="HTH-like"/>
</dbReference>
<evidence type="ECO:0000256" key="3">
    <source>
        <dbReference type="ARBA" id="ARBA00023125"/>
    </source>
</evidence>
<dbReference type="Proteomes" id="UP000190637">
    <property type="component" value="Unassembled WGS sequence"/>
</dbReference>
<dbReference type="InterPro" id="IPR018062">
    <property type="entry name" value="HTH_AraC-typ_CS"/>
</dbReference>
<dbReference type="PANTHER" id="PTHR11019:SF199">
    <property type="entry name" value="HTH-TYPE TRANSCRIPTIONAL REGULATOR NIMR"/>
    <property type="match status" value="1"/>
</dbReference>
<dbReference type="Gene3D" id="2.60.120.10">
    <property type="entry name" value="Jelly Rolls"/>
    <property type="match status" value="1"/>
</dbReference>
<dbReference type="InterPro" id="IPR003313">
    <property type="entry name" value="AraC-bd"/>
</dbReference>
<proteinExistence type="predicted"/>
<evidence type="ECO:0000313" key="8">
    <source>
        <dbReference type="EMBL" id="SKA30807.1"/>
    </source>
</evidence>
<evidence type="ECO:0000256" key="4">
    <source>
        <dbReference type="ARBA" id="ARBA00023163"/>
    </source>
</evidence>
<dbReference type="Pfam" id="PF12833">
    <property type="entry name" value="HTH_18"/>
    <property type="match status" value="1"/>
</dbReference>
<dbReference type="InterPro" id="IPR018060">
    <property type="entry name" value="HTH_AraC"/>
</dbReference>
<dbReference type="GO" id="GO:0003700">
    <property type="term" value="F:DNA-binding transcription factor activity"/>
    <property type="evidence" value="ECO:0007669"/>
    <property type="project" value="InterPro"/>
</dbReference>
<dbReference type="PANTHER" id="PTHR11019">
    <property type="entry name" value="HTH-TYPE TRANSCRIPTIONAL REGULATOR NIMR"/>
    <property type="match status" value="1"/>
</dbReference>
<keyword evidence="2" id="KW-0805">Transcription regulation</keyword>
<evidence type="ECO:0000256" key="2">
    <source>
        <dbReference type="ARBA" id="ARBA00023015"/>
    </source>
</evidence>
<keyword evidence="1" id="KW-0678">Repressor</keyword>
<evidence type="ECO:0000256" key="1">
    <source>
        <dbReference type="ARBA" id="ARBA00022491"/>
    </source>
</evidence>
<gene>
    <name evidence="8" type="ORF">SAMN02745673_03832</name>
</gene>